<dbReference type="STRING" id="4572.M7YKQ4"/>
<dbReference type="EMBL" id="KD254639">
    <property type="protein sequence ID" value="EMS47882.1"/>
    <property type="molecule type" value="Genomic_DNA"/>
</dbReference>
<protein>
    <submittedName>
        <fullName evidence="2">Protein FAR1-RELATED SEQUENCE 5</fullName>
    </submittedName>
</protein>
<feature type="compositionally biased region" description="Basic and acidic residues" evidence="1">
    <location>
        <begin position="90"/>
        <end position="106"/>
    </location>
</feature>
<sequence length="919" mass="103455">MSDSLQIVAARINIQQQQIQLLKRITIMHMPVVNCNQNAKNGDGTMKLVKSQVQCSLRDFWNCKTSQSHFVKATSQLPMEPKGNLPDQGSVHHDEHEADEQRREDVGGGAEDDGLVAEEVEDEPADHADEEDDEGDGLPEEGEEDDDEDDDGVVHGEVGEVGAHAQVQRLGVTGIFADAVVLLASTGEPFIPTDSKGYGMEVRRTPRRENRAATVGLEFLMQTIRSAAVMEEVNDNELPMEPLHYPVVAAGAEELRPMGTGRVDGEICVAHGAVASEQDKEPQASEQSIGQMIQKLRLDSQIVAGENEELDYILMVKQGWKHTRSCRCVYPALIRLLRSKDNDWYIAEHREHHNHSLSPTYGQTIHWPSHKHIDTYNGDLVEQLCQNNVNLAKVHSIIGSFFGSMEKVPFTKRALKILCEKISREQAENDVRKTMEVFAGLGSRDPHFTYRVQADKDGRITTLMWANGSIRLQYTFFGDVFTFDTTYRTNLYNMPFGLFVGVNNHFQSIILAGVLWHVLKKAKESLGSLYTKKSEFRAQFHKVVNHMLAIDEFKEAWKILVEKYNLKTHDYMTQLYEIRHKWTKPYFKGVFCAKMTNTQCSETANHMLKSYVPPGCLMHMFVKKYMRLQFDREAGENYEEKRTRIFGHILYECGAYQVEELEKGKLYLAIHTEAARREKWCRVSYKPILLNTREIMHTKIQPPTAAAVSGGAGIEAVNDDATSGNETGNRHTSLLAPKKWKEMGRPTTSREKAPYEGLNKRTMFCSICRQQGHKRTTCLDRGDALKPVCKPARCKNCGIEGHRRNNCQKLGDLRMIGLIIGTTISEHYGGVYASEFLGNKLEFIIGKHNKNVLRYLMHLKSSLNQPDGGELAASSSRSVCSGWAADGACKRGTASGEDRGWMYIARKKTGRLVVGAGPQ</sequence>
<dbReference type="eggNOG" id="ENOG502QR4C">
    <property type="taxonomic scope" value="Eukaryota"/>
</dbReference>
<dbReference type="SMART" id="SM00343">
    <property type="entry name" value="ZnF_C2HC"/>
    <property type="match status" value="2"/>
</dbReference>
<evidence type="ECO:0000313" key="2">
    <source>
        <dbReference type="EMBL" id="EMS47882.1"/>
    </source>
</evidence>
<accession>M7YKQ4</accession>
<proteinExistence type="predicted"/>
<dbReference type="GO" id="GO:0003676">
    <property type="term" value="F:nucleic acid binding"/>
    <property type="evidence" value="ECO:0007669"/>
    <property type="project" value="InterPro"/>
</dbReference>
<dbReference type="PANTHER" id="PTHR47482:SF5">
    <property type="entry name" value="FAR1 DOMAIN-CONTAINING PROTEIN"/>
    <property type="match status" value="1"/>
</dbReference>
<reference evidence="2" key="1">
    <citation type="journal article" date="2013" name="Nature">
        <title>Draft genome of the wheat A-genome progenitor Triticum urartu.</title>
        <authorList>
            <person name="Ling H.Q."/>
            <person name="Zhao S."/>
            <person name="Liu D."/>
            <person name="Wang J."/>
            <person name="Sun H."/>
            <person name="Zhang C."/>
            <person name="Fan H."/>
            <person name="Li D."/>
            <person name="Dong L."/>
            <person name="Tao Y."/>
            <person name="Gao C."/>
            <person name="Wu H."/>
            <person name="Li Y."/>
            <person name="Cui Y."/>
            <person name="Guo X."/>
            <person name="Zheng S."/>
            <person name="Wang B."/>
            <person name="Yu K."/>
            <person name="Liang Q."/>
            <person name="Yang W."/>
            <person name="Lou X."/>
            <person name="Chen J."/>
            <person name="Feng M."/>
            <person name="Jian J."/>
            <person name="Zhang X."/>
            <person name="Luo G."/>
            <person name="Jiang Y."/>
            <person name="Liu J."/>
            <person name="Wang Z."/>
            <person name="Sha Y."/>
            <person name="Zhang B."/>
            <person name="Wu H."/>
            <person name="Tang D."/>
            <person name="Shen Q."/>
            <person name="Xue P."/>
            <person name="Zou S."/>
            <person name="Wang X."/>
            <person name="Liu X."/>
            <person name="Wang F."/>
            <person name="Yang Y."/>
            <person name="An X."/>
            <person name="Dong Z."/>
            <person name="Zhang K."/>
            <person name="Zhang X."/>
            <person name="Luo M.C."/>
            <person name="Dvorak J."/>
            <person name="Tong Y."/>
            <person name="Wang J."/>
            <person name="Yang H."/>
            <person name="Li Z."/>
            <person name="Wang D."/>
            <person name="Zhang A."/>
            <person name="Wang J."/>
        </authorList>
    </citation>
    <scope>NUCLEOTIDE SEQUENCE</scope>
</reference>
<dbReference type="InterPro" id="IPR001878">
    <property type="entry name" value="Znf_CCHC"/>
</dbReference>
<dbReference type="GO" id="GO:0008270">
    <property type="term" value="F:zinc ion binding"/>
    <property type="evidence" value="ECO:0007669"/>
    <property type="project" value="InterPro"/>
</dbReference>
<gene>
    <name evidence="2" type="ORF">TRIUR3_09693</name>
</gene>
<name>M7YKQ4_TRIUA</name>
<dbReference type="PANTHER" id="PTHR47482">
    <property type="entry name" value="OS11G0632001 PROTEIN"/>
    <property type="match status" value="1"/>
</dbReference>
<feature type="region of interest" description="Disordered" evidence="1">
    <location>
        <begin position="72"/>
        <end position="155"/>
    </location>
</feature>
<dbReference type="PROSITE" id="PS50158">
    <property type="entry name" value="ZF_CCHC"/>
    <property type="match status" value="1"/>
</dbReference>
<feature type="compositionally biased region" description="Acidic residues" evidence="1">
    <location>
        <begin position="110"/>
        <end position="151"/>
    </location>
</feature>
<organism evidence="2">
    <name type="scientific">Triticum urartu</name>
    <name type="common">Red wild einkorn</name>
    <name type="synonym">Crithodium urartu</name>
    <dbReference type="NCBI Taxonomy" id="4572"/>
    <lineage>
        <taxon>Eukaryota</taxon>
        <taxon>Viridiplantae</taxon>
        <taxon>Streptophyta</taxon>
        <taxon>Embryophyta</taxon>
        <taxon>Tracheophyta</taxon>
        <taxon>Spermatophyta</taxon>
        <taxon>Magnoliopsida</taxon>
        <taxon>Liliopsida</taxon>
        <taxon>Poales</taxon>
        <taxon>Poaceae</taxon>
        <taxon>BOP clade</taxon>
        <taxon>Pooideae</taxon>
        <taxon>Triticodae</taxon>
        <taxon>Triticeae</taxon>
        <taxon>Triticinae</taxon>
        <taxon>Triticum</taxon>
    </lineage>
</organism>
<evidence type="ECO:0000256" key="1">
    <source>
        <dbReference type="SAM" id="MobiDB-lite"/>
    </source>
</evidence>
<dbReference type="AlphaFoldDB" id="M7YKQ4"/>